<evidence type="ECO:0000313" key="3">
    <source>
        <dbReference type="EMBL" id="KAG8365440.1"/>
    </source>
</evidence>
<protein>
    <recommendedName>
        <fullName evidence="2">Apple domain-containing protein</fullName>
    </recommendedName>
</protein>
<dbReference type="InterPro" id="IPR003609">
    <property type="entry name" value="Pan_app"/>
</dbReference>
<accession>A0AAV6WEQ8</accession>
<sequence>MSRVKLPDKSKWFPMFETECRNECLNNCTCMAYAYYDGVGCMMWDEGLIDVQKFTSDGADLYIRLVDSELGNKKDQKAIIATTVVLGTIFIYACTYFLWKLFLNNKSIIYIYIYIH</sequence>
<feature type="domain" description="Apple" evidence="2">
    <location>
        <begin position="1"/>
        <end position="66"/>
    </location>
</feature>
<dbReference type="Proteomes" id="UP000826271">
    <property type="component" value="Unassembled WGS sequence"/>
</dbReference>
<dbReference type="AlphaFoldDB" id="A0AAV6WEQ8"/>
<gene>
    <name evidence="3" type="ORF">BUALT_Bualt18G0105100</name>
</gene>
<dbReference type="EMBL" id="WHWC01000018">
    <property type="protein sequence ID" value="KAG8365440.1"/>
    <property type="molecule type" value="Genomic_DNA"/>
</dbReference>
<dbReference type="Pfam" id="PF08276">
    <property type="entry name" value="PAN_2"/>
    <property type="match status" value="1"/>
</dbReference>
<evidence type="ECO:0000256" key="1">
    <source>
        <dbReference type="SAM" id="Phobius"/>
    </source>
</evidence>
<dbReference type="SMART" id="SM00473">
    <property type="entry name" value="PAN_AP"/>
    <property type="match status" value="1"/>
</dbReference>
<organism evidence="3 4">
    <name type="scientific">Buddleja alternifolia</name>
    <dbReference type="NCBI Taxonomy" id="168488"/>
    <lineage>
        <taxon>Eukaryota</taxon>
        <taxon>Viridiplantae</taxon>
        <taxon>Streptophyta</taxon>
        <taxon>Embryophyta</taxon>
        <taxon>Tracheophyta</taxon>
        <taxon>Spermatophyta</taxon>
        <taxon>Magnoliopsida</taxon>
        <taxon>eudicotyledons</taxon>
        <taxon>Gunneridae</taxon>
        <taxon>Pentapetalae</taxon>
        <taxon>asterids</taxon>
        <taxon>lamiids</taxon>
        <taxon>Lamiales</taxon>
        <taxon>Scrophulariaceae</taxon>
        <taxon>Buddlejeae</taxon>
        <taxon>Buddleja</taxon>
    </lineage>
</organism>
<keyword evidence="1" id="KW-1133">Transmembrane helix</keyword>
<proteinExistence type="predicted"/>
<dbReference type="PANTHER" id="PTHR32444:SF198">
    <property type="entry name" value="BULB-TYPE LECTIN DOMAIN-CONTAINING PROTEIN"/>
    <property type="match status" value="1"/>
</dbReference>
<evidence type="ECO:0000313" key="4">
    <source>
        <dbReference type="Proteomes" id="UP000826271"/>
    </source>
</evidence>
<dbReference type="CDD" id="cd01098">
    <property type="entry name" value="PAN_AP_plant"/>
    <property type="match status" value="1"/>
</dbReference>
<dbReference type="PROSITE" id="PS50948">
    <property type="entry name" value="PAN"/>
    <property type="match status" value="1"/>
</dbReference>
<keyword evidence="4" id="KW-1185">Reference proteome</keyword>
<keyword evidence="1" id="KW-0812">Transmembrane</keyword>
<name>A0AAV6WEQ8_9LAMI</name>
<feature type="transmembrane region" description="Helical" evidence="1">
    <location>
        <begin position="78"/>
        <end position="99"/>
    </location>
</feature>
<evidence type="ECO:0000259" key="2">
    <source>
        <dbReference type="PROSITE" id="PS50948"/>
    </source>
</evidence>
<dbReference type="PANTHER" id="PTHR32444">
    <property type="entry name" value="BULB-TYPE LECTIN DOMAIN-CONTAINING PROTEIN"/>
    <property type="match status" value="1"/>
</dbReference>
<keyword evidence="1" id="KW-0472">Membrane</keyword>
<comment type="caution">
    <text evidence="3">The sequence shown here is derived from an EMBL/GenBank/DDBJ whole genome shotgun (WGS) entry which is preliminary data.</text>
</comment>
<reference evidence="3" key="1">
    <citation type="submission" date="2019-10" db="EMBL/GenBank/DDBJ databases">
        <authorList>
            <person name="Zhang R."/>
            <person name="Pan Y."/>
            <person name="Wang J."/>
            <person name="Ma R."/>
            <person name="Yu S."/>
        </authorList>
    </citation>
    <scope>NUCLEOTIDE SEQUENCE</scope>
    <source>
        <strain evidence="3">LA-IB0</strain>
        <tissue evidence="3">Leaf</tissue>
    </source>
</reference>